<dbReference type="PROSITE" id="PS50943">
    <property type="entry name" value="HTH_CROC1"/>
    <property type="match status" value="1"/>
</dbReference>
<dbReference type="EMBL" id="CP025189">
    <property type="protein sequence ID" value="AWV24024.1"/>
    <property type="molecule type" value="Genomic_DNA"/>
</dbReference>
<protein>
    <recommendedName>
        <fullName evidence="1">HTH cro/C1-type domain-containing protein</fullName>
    </recommendedName>
</protein>
<dbReference type="Pfam" id="PF01381">
    <property type="entry name" value="HTH_3"/>
    <property type="match status" value="1"/>
</dbReference>
<dbReference type="AlphaFoldDB" id="A0A4Y1N2M2"/>
<evidence type="ECO:0000313" key="2">
    <source>
        <dbReference type="EMBL" id="AWV24024.1"/>
    </source>
</evidence>
<sequence>MERLWSVSTFLGDIDGGNPHPILSVGMTLTSGQCRAARALLDWTQDDLAERAEVSRSTVRGFEGGQHELQRSTGAAIRRALEEAGIVILERDGTGGEGVRLR</sequence>
<dbReference type="CDD" id="cd00093">
    <property type="entry name" value="HTH_XRE"/>
    <property type="match status" value="1"/>
</dbReference>
<dbReference type="InterPro" id="IPR010982">
    <property type="entry name" value="Lambda_DNA-bd_dom_sf"/>
</dbReference>
<organism evidence="2">
    <name type="scientific">Roseomonas mucosa</name>
    <dbReference type="NCBI Taxonomy" id="207340"/>
    <lineage>
        <taxon>Bacteria</taxon>
        <taxon>Pseudomonadati</taxon>
        <taxon>Pseudomonadota</taxon>
        <taxon>Alphaproteobacteria</taxon>
        <taxon>Acetobacterales</taxon>
        <taxon>Roseomonadaceae</taxon>
        <taxon>Roseomonas</taxon>
    </lineage>
</organism>
<accession>A0A4Y1N2M2</accession>
<proteinExistence type="predicted"/>
<name>A0A4Y1N2M2_9PROT</name>
<dbReference type="SUPFAM" id="SSF47413">
    <property type="entry name" value="lambda repressor-like DNA-binding domains"/>
    <property type="match status" value="1"/>
</dbReference>
<gene>
    <name evidence="2" type="ORF">RADP37_03609</name>
</gene>
<dbReference type="InterPro" id="IPR001387">
    <property type="entry name" value="Cro/C1-type_HTH"/>
</dbReference>
<dbReference type="Gene3D" id="1.10.260.40">
    <property type="entry name" value="lambda repressor-like DNA-binding domains"/>
    <property type="match status" value="1"/>
</dbReference>
<feature type="domain" description="HTH cro/C1-type" evidence="1">
    <location>
        <begin position="35"/>
        <end position="68"/>
    </location>
</feature>
<dbReference type="GO" id="GO:0003677">
    <property type="term" value="F:DNA binding"/>
    <property type="evidence" value="ECO:0007669"/>
    <property type="project" value="InterPro"/>
</dbReference>
<reference evidence="2" key="1">
    <citation type="submission" date="2017-12" db="EMBL/GenBank/DDBJ databases">
        <authorList>
            <person name="Martens C."/>
            <person name="Dahlstrom E."/>
            <person name="Barbian K."/>
            <person name="Sykora L."/>
            <person name="Ricklefs S."/>
            <person name="Bruno D."/>
            <person name="Anzick I."/>
            <person name="Myles I."/>
            <person name="Datta S.K."/>
        </authorList>
    </citation>
    <scope>NUCLEOTIDE SEQUENCE</scope>
    <source>
        <strain evidence="2">AD2</strain>
    </source>
</reference>
<evidence type="ECO:0000259" key="1">
    <source>
        <dbReference type="PROSITE" id="PS50943"/>
    </source>
</evidence>